<dbReference type="SUPFAM" id="SSF53756">
    <property type="entry name" value="UDP-Glycosyltransferase/glycogen phosphorylase"/>
    <property type="match status" value="1"/>
</dbReference>
<comment type="caution">
    <text evidence="2">The sequence shown here is derived from an EMBL/GenBank/DDBJ whole genome shotgun (WGS) entry which is preliminary data.</text>
</comment>
<reference evidence="2 3" key="1">
    <citation type="journal article" date="2014" name="Genome Announc.">
        <title>Draft Genome Sequences of Two Vibrionaceae Species, Vibrio ponticus C121 and Photobacterium aphoticum C119, Isolated as Coral Reef Microbiota.</title>
        <authorList>
            <person name="Al-saari N."/>
            <person name="Meirelles P.M."/>
            <person name="Mino S."/>
            <person name="Suda W."/>
            <person name="Oshima K."/>
            <person name="Hattori M."/>
            <person name="Ohkuma M."/>
            <person name="Thompson F.L."/>
            <person name="Gomez-Gil B."/>
            <person name="Sawabe T."/>
            <person name="Sawabe T."/>
        </authorList>
    </citation>
    <scope>NUCLEOTIDE SEQUENCE [LARGE SCALE GENOMIC DNA]</scope>
    <source>
        <strain evidence="2 3">JCM 19237</strain>
    </source>
</reference>
<protein>
    <submittedName>
        <fullName evidence="2">Alpha-D-GlcNAc alpha-1,2-L-rhamnosyltransferase</fullName>
    </submittedName>
</protein>
<sequence length="352" mass="39924">MKKVSIIGTVGIPACYGGFESLVENLTKYSSDDVNYQVFCSSKSYSEKIPEYNSAELVYLPLSANGVQSVPYDILSMIRCLSIRPDVVLLLGVSGCMFLPIYRLFSRSKVVTNIDGLEWKRDKWGKIARKFLKLSEAIAVKYSDIIIADNQAIGDYVSNEYGKENVIIAYGGDHVISEKVSDVDKSDYYLSLCRIEPENNVSMILEAFSQTDLKLKFVGNWDSSDFGRALKSKYKSYSNIDIIDPIYDIDELFVLRSQCVGYVHGHSAGGTNPSLVEAMHFTTPIYAFDCNFNRYSTEEKSFYFSTSRDLVKCLIENAHNEEKLNFVASSMKGIADRRYTWEIIAKQYERLY</sequence>
<proteinExistence type="predicted"/>
<evidence type="ECO:0000313" key="3">
    <source>
        <dbReference type="Proteomes" id="UP000029227"/>
    </source>
</evidence>
<dbReference type="Proteomes" id="UP000029227">
    <property type="component" value="Unassembled WGS sequence"/>
</dbReference>
<gene>
    <name evidence="2" type="ORF">JCM19237_3173</name>
</gene>
<dbReference type="Pfam" id="PF09314">
    <property type="entry name" value="DUF1972"/>
    <property type="match status" value="1"/>
</dbReference>
<keyword evidence="2" id="KW-0808">Transferase</keyword>
<dbReference type="InterPro" id="IPR015393">
    <property type="entry name" value="DUF1972"/>
</dbReference>
<dbReference type="STRING" id="754436.JCM19237_3173"/>
<evidence type="ECO:0000259" key="1">
    <source>
        <dbReference type="Pfam" id="PF09314"/>
    </source>
</evidence>
<evidence type="ECO:0000313" key="2">
    <source>
        <dbReference type="EMBL" id="GAL08679.1"/>
    </source>
</evidence>
<dbReference type="eggNOG" id="COG0438">
    <property type="taxonomic scope" value="Bacteria"/>
</dbReference>
<accession>A0A090R3H3</accession>
<dbReference type="Gene3D" id="3.40.50.2000">
    <property type="entry name" value="Glycogen Phosphorylase B"/>
    <property type="match status" value="2"/>
</dbReference>
<organism evidence="2 3">
    <name type="scientific">Photobacterium aphoticum</name>
    <dbReference type="NCBI Taxonomy" id="754436"/>
    <lineage>
        <taxon>Bacteria</taxon>
        <taxon>Pseudomonadati</taxon>
        <taxon>Pseudomonadota</taxon>
        <taxon>Gammaproteobacteria</taxon>
        <taxon>Vibrionales</taxon>
        <taxon>Vibrionaceae</taxon>
        <taxon>Photobacterium</taxon>
    </lineage>
</organism>
<feature type="domain" description="DUF1972" evidence="1">
    <location>
        <begin position="1"/>
        <end position="173"/>
    </location>
</feature>
<dbReference type="EMBL" id="BBMN01000030">
    <property type="protein sequence ID" value="GAL08679.1"/>
    <property type="molecule type" value="Genomic_DNA"/>
</dbReference>
<name>A0A090R3H3_9GAMM</name>
<dbReference type="GO" id="GO:0016740">
    <property type="term" value="F:transferase activity"/>
    <property type="evidence" value="ECO:0007669"/>
    <property type="project" value="UniProtKB-KW"/>
</dbReference>
<dbReference type="AlphaFoldDB" id="A0A090R3H3"/>